<feature type="region of interest" description="Disordered" evidence="1">
    <location>
        <begin position="137"/>
        <end position="170"/>
    </location>
</feature>
<dbReference type="AlphaFoldDB" id="A0A9W8LXY7"/>
<feature type="compositionally biased region" description="Polar residues" evidence="1">
    <location>
        <begin position="683"/>
        <end position="692"/>
    </location>
</feature>
<name>A0A9W8LXY7_9FUNG</name>
<evidence type="ECO:0000313" key="3">
    <source>
        <dbReference type="Proteomes" id="UP001139887"/>
    </source>
</evidence>
<feature type="region of interest" description="Disordered" evidence="1">
    <location>
        <begin position="1"/>
        <end position="45"/>
    </location>
</feature>
<feature type="region of interest" description="Disordered" evidence="1">
    <location>
        <begin position="522"/>
        <end position="595"/>
    </location>
</feature>
<feature type="compositionally biased region" description="Polar residues" evidence="1">
    <location>
        <begin position="137"/>
        <end position="153"/>
    </location>
</feature>
<feature type="non-terminal residue" evidence="2">
    <location>
        <position position="918"/>
    </location>
</feature>
<feature type="compositionally biased region" description="Polar residues" evidence="1">
    <location>
        <begin position="17"/>
        <end position="30"/>
    </location>
</feature>
<feature type="region of interest" description="Disordered" evidence="1">
    <location>
        <begin position="609"/>
        <end position="697"/>
    </location>
</feature>
<evidence type="ECO:0000313" key="2">
    <source>
        <dbReference type="EMBL" id="KAJ2847037.1"/>
    </source>
</evidence>
<proteinExistence type="predicted"/>
<feature type="compositionally biased region" description="Low complexity" evidence="1">
    <location>
        <begin position="525"/>
        <end position="553"/>
    </location>
</feature>
<reference evidence="2" key="1">
    <citation type="submission" date="2022-07" db="EMBL/GenBank/DDBJ databases">
        <title>Phylogenomic reconstructions and comparative analyses of Kickxellomycotina fungi.</title>
        <authorList>
            <person name="Reynolds N.K."/>
            <person name="Stajich J.E."/>
            <person name="Barry K."/>
            <person name="Grigoriev I.V."/>
            <person name="Crous P."/>
            <person name="Smith M.E."/>
        </authorList>
    </citation>
    <scope>NUCLEOTIDE SEQUENCE</scope>
    <source>
        <strain evidence="2">NRRL 1566</strain>
    </source>
</reference>
<accession>A0A9W8LXY7</accession>
<evidence type="ECO:0000256" key="1">
    <source>
        <dbReference type="SAM" id="MobiDB-lite"/>
    </source>
</evidence>
<feature type="compositionally biased region" description="Low complexity" evidence="1">
    <location>
        <begin position="645"/>
        <end position="656"/>
    </location>
</feature>
<dbReference type="EMBL" id="JANBUW010000398">
    <property type="protein sequence ID" value="KAJ2847037.1"/>
    <property type="molecule type" value="Genomic_DNA"/>
</dbReference>
<organism evidence="2 3">
    <name type="scientific">Coemansia brasiliensis</name>
    <dbReference type="NCBI Taxonomy" id="2650707"/>
    <lineage>
        <taxon>Eukaryota</taxon>
        <taxon>Fungi</taxon>
        <taxon>Fungi incertae sedis</taxon>
        <taxon>Zoopagomycota</taxon>
        <taxon>Kickxellomycotina</taxon>
        <taxon>Kickxellomycetes</taxon>
        <taxon>Kickxellales</taxon>
        <taxon>Kickxellaceae</taxon>
        <taxon>Coemansia</taxon>
    </lineage>
</organism>
<feature type="compositionally biased region" description="Polar residues" evidence="1">
    <location>
        <begin position="577"/>
        <end position="595"/>
    </location>
</feature>
<gene>
    <name evidence="2" type="ORF">IWW36_004059</name>
</gene>
<dbReference type="OrthoDB" id="159449at2759"/>
<comment type="caution">
    <text evidence="2">The sequence shown here is derived from an EMBL/GenBank/DDBJ whole genome shotgun (WGS) entry which is preliminary data.</text>
</comment>
<feature type="compositionally biased region" description="Polar residues" evidence="1">
    <location>
        <begin position="292"/>
        <end position="307"/>
    </location>
</feature>
<feature type="compositionally biased region" description="Low complexity" evidence="1">
    <location>
        <begin position="233"/>
        <end position="268"/>
    </location>
</feature>
<keyword evidence="3" id="KW-1185">Reference proteome</keyword>
<sequence>MDDVAAETTHVQRKQQHSSTAQIPAASTPTRAKAVDSSASSPSCINASRRALVVPSYGSAQTPLPLQSPSCLPNPPFSPTQPSPAVLSPIIDSALHSDSPFLRTGTLTIKSKFRKPEQSDMTAYTGAHANVLVESTASNGQQQPPLAASSQTVAVDPAKEPQMSLSQSGSTSSLLSLYQQTADQESETRSVTAITVTATAAADNAGNVRDAGDHAVDAQHVSSQSVRTDKSCVNNNAADVNNNNAGVQNGDSGSSENSEISTSESSNNAPSDIAKNPLVAATATEAALLDPPQSTAAYQSKNSTGNKESACVQLRSRRHLSTDNGGRNGAVPSMTDADYVDRFGSYYEYFAIDEEPASKQRSSGGGGNSIASAAKSPQPNFGVAAVPLPPPPLRSTYKSEPMIRARAKGAAVNSISKDQDPRSSYSQMLENALFYSQAIEQIRELDTIGASNPYSAAMPRARPGKEDIRQRRARNAIASREMFSITTPSTFIPLPADGLSMMPPPPLPEDRPLAMRSEPEFKQFSTTTTASSIPSSKSAKAANAGHNSNKKNAGSSAVPISRFLPRSNGGNGYHAPSTASLSRTPTSPLSATGDSASISMSLARCESDLGYESERRTGIDQPVPSSSELEEGLKLRRPGSPHTFSSSLRAPQSSRSRTQRHSTSDSEIAPTEDGSGSMREKSATNTQQQQQHGNRHSIASHFSSIAESMRLPAAANGRSHRPHLHLNQVSSHSRKVATRLLMRAGLSRIAIRVAKPGTASKDDMFESNDAIASSVFDSETASGVEADPDNLQNLKAERRKQVKYVDEFGFMQFEDDNTHDSEHAQQYEAWQQRAGNKTRRPALDARAASESKWTALLQTFDAATLRGSRKVKRFVQAGVPQSVRARYYYVLSGASKLAQSGEYARLVGLDALPIYDII</sequence>
<feature type="region of interest" description="Disordered" evidence="1">
    <location>
        <begin position="290"/>
        <end position="335"/>
    </location>
</feature>
<feature type="region of interest" description="Disordered" evidence="1">
    <location>
        <begin position="220"/>
        <end position="273"/>
    </location>
</feature>
<protein>
    <submittedName>
        <fullName evidence="2">Uncharacterized protein</fullName>
    </submittedName>
</protein>
<dbReference type="Proteomes" id="UP001139887">
    <property type="component" value="Unassembled WGS sequence"/>
</dbReference>